<comment type="caution">
    <text evidence="2">The sequence shown here is derived from an EMBL/GenBank/DDBJ whole genome shotgun (WGS) entry which is preliminary data.</text>
</comment>
<keyword evidence="3" id="KW-1185">Reference proteome</keyword>
<reference evidence="3" key="1">
    <citation type="journal article" date="2019" name="Curr. Biol.">
        <title>Genome Sequence of Striga asiatica Provides Insight into the Evolution of Plant Parasitism.</title>
        <authorList>
            <person name="Yoshida S."/>
            <person name="Kim S."/>
            <person name="Wafula E.K."/>
            <person name="Tanskanen J."/>
            <person name="Kim Y.M."/>
            <person name="Honaas L."/>
            <person name="Yang Z."/>
            <person name="Spallek T."/>
            <person name="Conn C.E."/>
            <person name="Ichihashi Y."/>
            <person name="Cheong K."/>
            <person name="Cui S."/>
            <person name="Der J.P."/>
            <person name="Gundlach H."/>
            <person name="Jiao Y."/>
            <person name="Hori C."/>
            <person name="Ishida J.K."/>
            <person name="Kasahara H."/>
            <person name="Kiba T."/>
            <person name="Kim M.S."/>
            <person name="Koo N."/>
            <person name="Laohavisit A."/>
            <person name="Lee Y.H."/>
            <person name="Lumba S."/>
            <person name="McCourt P."/>
            <person name="Mortimer J.C."/>
            <person name="Mutuku J.M."/>
            <person name="Nomura T."/>
            <person name="Sasaki-Sekimoto Y."/>
            <person name="Seto Y."/>
            <person name="Wang Y."/>
            <person name="Wakatake T."/>
            <person name="Sakakibara H."/>
            <person name="Demura T."/>
            <person name="Yamaguchi S."/>
            <person name="Yoneyama K."/>
            <person name="Manabe R.I."/>
            <person name="Nelson D.C."/>
            <person name="Schulman A.H."/>
            <person name="Timko M.P."/>
            <person name="dePamphilis C.W."/>
            <person name="Choi D."/>
            <person name="Shirasu K."/>
        </authorList>
    </citation>
    <scope>NUCLEOTIDE SEQUENCE [LARGE SCALE GENOMIC DNA]</scope>
    <source>
        <strain evidence="3">cv. UVA1</strain>
    </source>
</reference>
<feature type="region of interest" description="Disordered" evidence="1">
    <location>
        <begin position="1"/>
        <end position="30"/>
    </location>
</feature>
<feature type="compositionally biased region" description="Gly residues" evidence="1">
    <location>
        <begin position="169"/>
        <end position="178"/>
    </location>
</feature>
<organism evidence="2 3">
    <name type="scientific">Striga asiatica</name>
    <name type="common">Asiatic witchweed</name>
    <name type="synonym">Buchnera asiatica</name>
    <dbReference type="NCBI Taxonomy" id="4170"/>
    <lineage>
        <taxon>Eukaryota</taxon>
        <taxon>Viridiplantae</taxon>
        <taxon>Streptophyta</taxon>
        <taxon>Embryophyta</taxon>
        <taxon>Tracheophyta</taxon>
        <taxon>Spermatophyta</taxon>
        <taxon>Magnoliopsida</taxon>
        <taxon>eudicotyledons</taxon>
        <taxon>Gunneridae</taxon>
        <taxon>Pentapetalae</taxon>
        <taxon>asterids</taxon>
        <taxon>lamiids</taxon>
        <taxon>Lamiales</taxon>
        <taxon>Orobanchaceae</taxon>
        <taxon>Buchnereae</taxon>
        <taxon>Striga</taxon>
    </lineage>
</organism>
<feature type="compositionally biased region" description="Low complexity" evidence="1">
    <location>
        <begin position="80"/>
        <end position="96"/>
    </location>
</feature>
<feature type="compositionally biased region" description="Gly residues" evidence="1">
    <location>
        <begin position="58"/>
        <end position="79"/>
    </location>
</feature>
<feature type="region of interest" description="Disordered" evidence="1">
    <location>
        <begin position="156"/>
        <end position="196"/>
    </location>
</feature>
<name>A0A5A7RAU4_STRAF</name>
<dbReference type="Proteomes" id="UP000325081">
    <property type="component" value="Unassembled WGS sequence"/>
</dbReference>
<evidence type="ECO:0000256" key="1">
    <source>
        <dbReference type="SAM" id="MobiDB-lite"/>
    </source>
</evidence>
<protein>
    <submittedName>
        <fullName evidence="2">Uncharacterized protein</fullName>
    </submittedName>
</protein>
<feature type="compositionally biased region" description="Acidic residues" evidence="1">
    <location>
        <begin position="181"/>
        <end position="192"/>
    </location>
</feature>
<feature type="compositionally biased region" description="Gly residues" evidence="1">
    <location>
        <begin position="107"/>
        <end position="119"/>
    </location>
</feature>
<dbReference type="AlphaFoldDB" id="A0A5A7RAU4"/>
<proteinExistence type="predicted"/>
<feature type="region of interest" description="Disordered" evidence="1">
    <location>
        <begin position="48"/>
        <end position="140"/>
    </location>
</feature>
<evidence type="ECO:0000313" key="3">
    <source>
        <dbReference type="Proteomes" id="UP000325081"/>
    </source>
</evidence>
<sequence length="246" mass="24295">MPRGSDVWQQPIPEHPPAAVTSPAREHRETQPLVKVRVASVPKVVMRARSSQPTRVGVGEGGGGDVGGGVVGADDGAGGVEAAAGDDVGDAHAGVGDLEDADSADEGAGGVGGGGGGGAVESEPRAGGAGGGGARAAADAEGVGDGEVAAGAWAVGERDGWSAEDVESVGGGGGGGGGQEEKEEAQAQEEGEGVGGAHGFRLAFDWSWILNREPLPSSGKYTVLNRLMTISHHRVMISSLRCTHVL</sequence>
<dbReference type="EMBL" id="BKCP01011070">
    <property type="protein sequence ID" value="GER54430.1"/>
    <property type="molecule type" value="Genomic_DNA"/>
</dbReference>
<evidence type="ECO:0000313" key="2">
    <source>
        <dbReference type="EMBL" id="GER54430.1"/>
    </source>
</evidence>
<accession>A0A5A7RAU4</accession>
<gene>
    <name evidence="2" type="ORF">STAS_32022</name>
</gene>